<feature type="transmembrane region" description="Helical" evidence="6">
    <location>
        <begin position="62"/>
        <end position="81"/>
    </location>
</feature>
<feature type="transmembrane region" description="Helical" evidence="6">
    <location>
        <begin position="340"/>
        <end position="360"/>
    </location>
</feature>
<feature type="transmembrane region" description="Helical" evidence="6">
    <location>
        <begin position="153"/>
        <end position="174"/>
    </location>
</feature>
<dbReference type="PROSITE" id="PS50850">
    <property type="entry name" value="MFS"/>
    <property type="match status" value="1"/>
</dbReference>
<keyword evidence="2" id="KW-0813">Transport</keyword>
<keyword evidence="9" id="KW-1185">Reference proteome</keyword>
<feature type="transmembrane region" description="Helical" evidence="6">
    <location>
        <begin position="316"/>
        <end position="334"/>
    </location>
</feature>
<reference evidence="8 9" key="1">
    <citation type="submission" date="2020-08" db="EMBL/GenBank/DDBJ databases">
        <title>Sequencing the genomes of 1000 actinobacteria strains.</title>
        <authorList>
            <person name="Klenk H.-P."/>
        </authorList>
    </citation>
    <scope>NUCLEOTIDE SEQUENCE [LARGE SCALE GENOMIC DNA]</scope>
    <source>
        <strain evidence="8 9">DSM 44551</strain>
    </source>
</reference>
<dbReference type="CDD" id="cd17319">
    <property type="entry name" value="MFS_ExuT_GudP_like"/>
    <property type="match status" value="1"/>
</dbReference>
<evidence type="ECO:0000256" key="3">
    <source>
        <dbReference type="ARBA" id="ARBA00022692"/>
    </source>
</evidence>
<dbReference type="GO" id="GO:0005886">
    <property type="term" value="C:plasma membrane"/>
    <property type="evidence" value="ECO:0007669"/>
    <property type="project" value="UniProtKB-SubCell"/>
</dbReference>
<feature type="transmembrane region" description="Helical" evidence="6">
    <location>
        <begin position="286"/>
        <end position="304"/>
    </location>
</feature>
<dbReference type="Proteomes" id="UP000572635">
    <property type="component" value="Unassembled WGS sequence"/>
</dbReference>
<evidence type="ECO:0000256" key="5">
    <source>
        <dbReference type="ARBA" id="ARBA00023136"/>
    </source>
</evidence>
<evidence type="ECO:0000256" key="6">
    <source>
        <dbReference type="SAM" id="Phobius"/>
    </source>
</evidence>
<dbReference type="Pfam" id="PF07690">
    <property type="entry name" value="MFS_1"/>
    <property type="match status" value="1"/>
</dbReference>
<evidence type="ECO:0000259" key="7">
    <source>
        <dbReference type="PROSITE" id="PS50850"/>
    </source>
</evidence>
<dbReference type="Gene3D" id="1.20.1250.20">
    <property type="entry name" value="MFS general substrate transporter like domains"/>
    <property type="match status" value="2"/>
</dbReference>
<dbReference type="SUPFAM" id="SSF103473">
    <property type="entry name" value="MFS general substrate transporter"/>
    <property type="match status" value="1"/>
</dbReference>
<feature type="transmembrane region" description="Helical" evidence="6">
    <location>
        <begin position="186"/>
        <end position="205"/>
    </location>
</feature>
<name>A0A7W8QK17_9ACTN</name>
<feature type="transmembrane region" description="Helical" evidence="6">
    <location>
        <begin position="93"/>
        <end position="112"/>
    </location>
</feature>
<evidence type="ECO:0000256" key="2">
    <source>
        <dbReference type="ARBA" id="ARBA00022448"/>
    </source>
</evidence>
<feature type="transmembrane region" description="Helical" evidence="6">
    <location>
        <begin position="255"/>
        <end position="274"/>
    </location>
</feature>
<dbReference type="FunFam" id="1.20.1250.20:FF:000018">
    <property type="entry name" value="MFS transporter permease"/>
    <property type="match status" value="1"/>
</dbReference>
<dbReference type="PANTHER" id="PTHR43791:SF100">
    <property type="entry name" value="SUGAR TRANSPORTER"/>
    <property type="match status" value="1"/>
</dbReference>
<evidence type="ECO:0000256" key="1">
    <source>
        <dbReference type="ARBA" id="ARBA00004651"/>
    </source>
</evidence>
<keyword evidence="3 6" id="KW-0812">Transmembrane</keyword>
<keyword evidence="5 6" id="KW-0472">Membrane</keyword>
<evidence type="ECO:0000256" key="4">
    <source>
        <dbReference type="ARBA" id="ARBA00022989"/>
    </source>
</evidence>
<evidence type="ECO:0000313" key="9">
    <source>
        <dbReference type="Proteomes" id="UP000572635"/>
    </source>
</evidence>
<dbReference type="EMBL" id="JACHDB010000001">
    <property type="protein sequence ID" value="MBB5431205.1"/>
    <property type="molecule type" value="Genomic_DNA"/>
</dbReference>
<comment type="caution">
    <text evidence="8">The sequence shown here is derived from an EMBL/GenBank/DDBJ whole genome shotgun (WGS) entry which is preliminary data.</text>
</comment>
<feature type="transmembrane region" description="Helical" evidence="6">
    <location>
        <begin position="30"/>
        <end position="50"/>
    </location>
</feature>
<protein>
    <submittedName>
        <fullName evidence="8">Sugar phosphate permease</fullName>
    </submittedName>
</protein>
<proteinExistence type="predicted"/>
<gene>
    <name evidence="8" type="ORF">HDA36_001289</name>
</gene>
<comment type="subcellular location">
    <subcellularLocation>
        <location evidence="1">Cell membrane</location>
        <topology evidence="1">Multi-pass membrane protein</topology>
    </subcellularLocation>
</comment>
<accession>A0A7W8QK17</accession>
<feature type="transmembrane region" description="Helical" evidence="6">
    <location>
        <begin position="118"/>
        <end position="141"/>
    </location>
</feature>
<organism evidence="8 9">
    <name type="scientific">Nocardiopsis composta</name>
    <dbReference type="NCBI Taxonomy" id="157465"/>
    <lineage>
        <taxon>Bacteria</taxon>
        <taxon>Bacillati</taxon>
        <taxon>Actinomycetota</taxon>
        <taxon>Actinomycetes</taxon>
        <taxon>Streptosporangiales</taxon>
        <taxon>Nocardiopsidaceae</taxon>
        <taxon>Nocardiopsis</taxon>
    </lineage>
</organism>
<dbReference type="RefSeq" id="WP_184390483.1">
    <property type="nucleotide sequence ID" value="NZ_BAAAJD010000007.1"/>
</dbReference>
<feature type="domain" description="Major facilitator superfamily (MFS) profile" evidence="7">
    <location>
        <begin position="27"/>
        <end position="432"/>
    </location>
</feature>
<feature type="transmembrane region" description="Helical" evidence="6">
    <location>
        <begin position="407"/>
        <end position="426"/>
    </location>
</feature>
<evidence type="ECO:0000313" key="8">
    <source>
        <dbReference type="EMBL" id="MBB5431205.1"/>
    </source>
</evidence>
<dbReference type="GO" id="GO:0022857">
    <property type="term" value="F:transmembrane transporter activity"/>
    <property type="evidence" value="ECO:0007669"/>
    <property type="project" value="InterPro"/>
</dbReference>
<feature type="transmembrane region" description="Helical" evidence="6">
    <location>
        <begin position="372"/>
        <end position="395"/>
    </location>
</feature>
<dbReference type="InterPro" id="IPR020846">
    <property type="entry name" value="MFS_dom"/>
</dbReference>
<dbReference type="PANTHER" id="PTHR43791">
    <property type="entry name" value="PERMEASE-RELATED"/>
    <property type="match status" value="1"/>
</dbReference>
<sequence>MVEASRTPGTREEAEEDAVYRKVGRRLLPFLLLCYTFAYLDRVNIGFAKLHMQEDIGLSEAAFGLGAGLFFLAYALLEVPSNLLMERIGAKRTITRIMVLWGLTSAAMAFAWNEASFYTLRILLGVFEAGFAPGIILYLTYWYSTRRMAAAMGVYMLAGPIGSIFGSGVSAVIISGMDGVGGLAGWQWMFVVEGLPCAVLGYLFWRLMADRPQDADWLSAREKEVIAAAVARRRSHATHSFAAALKDPRIHVMSVAYFGMMCGIYAISFWLPTVLLENGVEGTLEIGFLTAVPYMFAVAAMVVMGRTSDRTGDRRWHTIVPTAVAGAALLVSALTGDVFAVSFTAMIVAVAAVWAAYTVFWAVPAEHFGGTAAAGGIAFINTIGILGGFVSPYLIGLVKDATGSTQAGLLVMVGLLAAAVAALSFIRRPADA</sequence>
<dbReference type="InterPro" id="IPR036259">
    <property type="entry name" value="MFS_trans_sf"/>
</dbReference>
<keyword evidence="4 6" id="KW-1133">Transmembrane helix</keyword>
<dbReference type="AlphaFoldDB" id="A0A7W8QK17"/>
<dbReference type="InterPro" id="IPR011701">
    <property type="entry name" value="MFS"/>
</dbReference>